<evidence type="ECO:0000313" key="3">
    <source>
        <dbReference type="Proteomes" id="UP000275267"/>
    </source>
</evidence>
<protein>
    <submittedName>
        <fullName evidence="2">Uncharacterized protein</fullName>
    </submittedName>
</protein>
<evidence type="ECO:0000313" key="2">
    <source>
        <dbReference type="EMBL" id="RLN33612.1"/>
    </source>
</evidence>
<dbReference type="AlphaFoldDB" id="A0A3L6T615"/>
<name>A0A3L6T615_PANMI</name>
<keyword evidence="3" id="KW-1185">Reference proteome</keyword>
<feature type="region of interest" description="Disordered" evidence="1">
    <location>
        <begin position="237"/>
        <end position="261"/>
    </location>
</feature>
<accession>A0A3L6T615</accession>
<comment type="caution">
    <text evidence="2">The sequence shown here is derived from an EMBL/GenBank/DDBJ whole genome shotgun (WGS) entry which is preliminary data.</text>
</comment>
<dbReference type="Proteomes" id="UP000275267">
    <property type="component" value="Unassembled WGS sequence"/>
</dbReference>
<evidence type="ECO:0000256" key="1">
    <source>
        <dbReference type="SAM" id="MobiDB-lite"/>
    </source>
</evidence>
<organism evidence="2 3">
    <name type="scientific">Panicum miliaceum</name>
    <name type="common">Proso millet</name>
    <name type="synonym">Broomcorn millet</name>
    <dbReference type="NCBI Taxonomy" id="4540"/>
    <lineage>
        <taxon>Eukaryota</taxon>
        <taxon>Viridiplantae</taxon>
        <taxon>Streptophyta</taxon>
        <taxon>Embryophyta</taxon>
        <taxon>Tracheophyta</taxon>
        <taxon>Spermatophyta</taxon>
        <taxon>Magnoliopsida</taxon>
        <taxon>Liliopsida</taxon>
        <taxon>Poales</taxon>
        <taxon>Poaceae</taxon>
        <taxon>PACMAD clade</taxon>
        <taxon>Panicoideae</taxon>
        <taxon>Panicodae</taxon>
        <taxon>Paniceae</taxon>
        <taxon>Panicinae</taxon>
        <taxon>Panicum</taxon>
        <taxon>Panicum sect. Panicum</taxon>
    </lineage>
</organism>
<sequence length="291" mass="31768">MAPRNVLPPVNMLVRAFCGVLRQVRRRSILGLHCRGPSARRNVHGHRVQNAGALHLRRGLRLPNADNRHAMPGVGGPRRGGRRHLAMRIGGLVLSPTTAATGTRCRLHRAATRPDRATGCRPRHHHHFARTRSRCRLHRAKPWSHPCDASSWRHVLCIARRRDRGAPSTALRHTGHGATSATPGGGTGAARTVPRRRPGTTSDATSRIGASPAPDALLLPFPVADARVLILNSGAPPYQSHPGTPSRGCSIPDPGSTGLRQRRLHPWRRQGLHHGGPARRNYLLQLRHGGR</sequence>
<reference evidence="3" key="1">
    <citation type="journal article" date="2019" name="Nat. Commun.">
        <title>The genome of broomcorn millet.</title>
        <authorList>
            <person name="Zou C."/>
            <person name="Miki D."/>
            <person name="Li D."/>
            <person name="Tang Q."/>
            <person name="Xiao L."/>
            <person name="Rajput S."/>
            <person name="Deng P."/>
            <person name="Jia W."/>
            <person name="Huang R."/>
            <person name="Zhang M."/>
            <person name="Sun Y."/>
            <person name="Hu J."/>
            <person name="Fu X."/>
            <person name="Schnable P.S."/>
            <person name="Li F."/>
            <person name="Zhang H."/>
            <person name="Feng B."/>
            <person name="Zhu X."/>
            <person name="Liu R."/>
            <person name="Schnable J.C."/>
            <person name="Zhu J.-K."/>
            <person name="Zhang H."/>
        </authorList>
    </citation>
    <scope>NUCLEOTIDE SEQUENCE [LARGE SCALE GENOMIC DNA]</scope>
</reference>
<feature type="region of interest" description="Disordered" evidence="1">
    <location>
        <begin position="167"/>
        <end position="213"/>
    </location>
</feature>
<gene>
    <name evidence="2" type="ORF">C2845_PM03G34930</name>
</gene>
<proteinExistence type="predicted"/>
<dbReference type="EMBL" id="PQIB02000002">
    <property type="protein sequence ID" value="RLN33612.1"/>
    <property type="molecule type" value="Genomic_DNA"/>
</dbReference>